<evidence type="ECO:0000313" key="2">
    <source>
        <dbReference type="Proteomes" id="UP001596512"/>
    </source>
</evidence>
<name>A0ABW2TFU0_9PSEU</name>
<protein>
    <submittedName>
        <fullName evidence="1">Uncharacterized protein</fullName>
    </submittedName>
</protein>
<dbReference type="EMBL" id="JBHTEY010000004">
    <property type="protein sequence ID" value="MFC7612570.1"/>
    <property type="molecule type" value="Genomic_DNA"/>
</dbReference>
<organism evidence="1 2">
    <name type="scientific">Actinokineospora soli</name>
    <dbReference type="NCBI Taxonomy" id="1048753"/>
    <lineage>
        <taxon>Bacteria</taxon>
        <taxon>Bacillati</taxon>
        <taxon>Actinomycetota</taxon>
        <taxon>Actinomycetes</taxon>
        <taxon>Pseudonocardiales</taxon>
        <taxon>Pseudonocardiaceae</taxon>
        <taxon>Actinokineospora</taxon>
    </lineage>
</organism>
<gene>
    <name evidence="1" type="ORF">ACFQV2_01775</name>
</gene>
<sequence>MDDPADRALAAALAGWLTALLAGAGADLRPDQAVLADAVHRTLPALFHHRVFPERHADLTARLRAVFSVDPPRLGPTADAADLRAAVTAAVVPLTSDPFYRFPMHDLPDVVLRIAHDAVSRLAALTGVACPPAALARLGFTDHAAALSNAITGTVHGPVVQAGVVHGDVTLVVGEKEPDIPLVTTVQTKLAHGYRTSRGRVGLTGSTSIAITVEALVARAVILTALRPVVLRRATPDPGPGWVALGTLTPAPSPPT</sequence>
<comment type="caution">
    <text evidence="1">The sequence shown here is derived from an EMBL/GenBank/DDBJ whole genome shotgun (WGS) entry which is preliminary data.</text>
</comment>
<proteinExistence type="predicted"/>
<keyword evidence="2" id="KW-1185">Reference proteome</keyword>
<reference evidence="2" key="1">
    <citation type="journal article" date="2019" name="Int. J. Syst. Evol. Microbiol.">
        <title>The Global Catalogue of Microorganisms (GCM) 10K type strain sequencing project: providing services to taxonomists for standard genome sequencing and annotation.</title>
        <authorList>
            <consortium name="The Broad Institute Genomics Platform"/>
            <consortium name="The Broad Institute Genome Sequencing Center for Infectious Disease"/>
            <person name="Wu L."/>
            <person name="Ma J."/>
        </authorList>
    </citation>
    <scope>NUCLEOTIDE SEQUENCE [LARGE SCALE GENOMIC DNA]</scope>
    <source>
        <strain evidence="2">JCM 17695</strain>
    </source>
</reference>
<accession>A0ABW2TFU0</accession>
<dbReference type="Proteomes" id="UP001596512">
    <property type="component" value="Unassembled WGS sequence"/>
</dbReference>
<evidence type="ECO:0000313" key="1">
    <source>
        <dbReference type="EMBL" id="MFC7612570.1"/>
    </source>
</evidence>